<feature type="region of interest" description="Disordered" evidence="1">
    <location>
        <begin position="1"/>
        <end position="70"/>
    </location>
</feature>
<dbReference type="EMBL" id="WUBL01000207">
    <property type="protein sequence ID" value="KAF2963395.1"/>
    <property type="molecule type" value="Genomic_DNA"/>
</dbReference>
<keyword evidence="3" id="KW-1185">Reference proteome</keyword>
<sequence length="313" mass="35126">MQRTPPPNLPPRPSLAIYKTLPDASKADLPPKPPTTPTSLSPTTLHFPQAALTPSPSPKRTSYGQNRTWPRPIGSVVVSLQITPTLVRTKNVHSNGGISHSVGEFKAAGRIVKASRMNHGSFASTSRSNSNNNISNGIHHNHLYPNGRNMHQGLKKMNKLEALQIELQLIHNKLLGGATALTAREQDFLRRQMDDNPTRIPTLMMKLLINQVLNKTYDLLYGMMHWADRRCEHHLLEDLLMDRLYNFDVEETFIEGLMSIREVSDLMDCQIVLQCVRNERAEDVLKEQAKCDVGEDQYGSDTGSLDMDLSDDD</sequence>
<reference evidence="2 3" key="1">
    <citation type="submission" date="2019-12" db="EMBL/GenBank/DDBJ databases">
        <title>Draft genome sequence of the ascomycete Xylaria multiplex DSM 110363.</title>
        <authorList>
            <person name="Buettner E."/>
            <person name="Kellner H."/>
        </authorList>
    </citation>
    <scope>NUCLEOTIDE SEQUENCE [LARGE SCALE GENOMIC DNA]</scope>
    <source>
        <strain evidence="2 3">DSM 110363</strain>
    </source>
</reference>
<evidence type="ECO:0000313" key="2">
    <source>
        <dbReference type="EMBL" id="KAF2963395.1"/>
    </source>
</evidence>
<organism evidence="2 3">
    <name type="scientific">Xylaria multiplex</name>
    <dbReference type="NCBI Taxonomy" id="323545"/>
    <lineage>
        <taxon>Eukaryota</taxon>
        <taxon>Fungi</taxon>
        <taxon>Dikarya</taxon>
        <taxon>Ascomycota</taxon>
        <taxon>Pezizomycotina</taxon>
        <taxon>Sordariomycetes</taxon>
        <taxon>Xylariomycetidae</taxon>
        <taxon>Xylariales</taxon>
        <taxon>Xylariaceae</taxon>
        <taxon>Xylaria</taxon>
    </lineage>
</organism>
<feature type="compositionally biased region" description="Polar residues" evidence="1">
    <location>
        <begin position="52"/>
        <end position="68"/>
    </location>
</feature>
<proteinExistence type="predicted"/>
<evidence type="ECO:0000313" key="3">
    <source>
        <dbReference type="Proteomes" id="UP000481858"/>
    </source>
</evidence>
<feature type="compositionally biased region" description="Pro residues" evidence="1">
    <location>
        <begin position="1"/>
        <end position="13"/>
    </location>
</feature>
<dbReference type="OrthoDB" id="4750652at2759"/>
<dbReference type="Proteomes" id="UP000481858">
    <property type="component" value="Unassembled WGS sequence"/>
</dbReference>
<gene>
    <name evidence="2" type="ORF">GQX73_g10179</name>
</gene>
<dbReference type="InParanoid" id="A0A7C8MMT8"/>
<dbReference type="AlphaFoldDB" id="A0A7C8MMT8"/>
<protein>
    <submittedName>
        <fullName evidence="2">Uncharacterized protein</fullName>
    </submittedName>
</protein>
<feature type="region of interest" description="Disordered" evidence="1">
    <location>
        <begin position="294"/>
        <end position="313"/>
    </location>
</feature>
<evidence type="ECO:0000256" key="1">
    <source>
        <dbReference type="SAM" id="MobiDB-lite"/>
    </source>
</evidence>
<comment type="caution">
    <text evidence="2">The sequence shown here is derived from an EMBL/GenBank/DDBJ whole genome shotgun (WGS) entry which is preliminary data.</text>
</comment>
<name>A0A7C8MMT8_9PEZI</name>
<accession>A0A7C8MMT8</accession>